<dbReference type="AlphaFoldDB" id="A0A9X1QKJ8"/>
<dbReference type="Pfam" id="PF06580">
    <property type="entry name" value="His_kinase"/>
    <property type="match status" value="1"/>
</dbReference>
<dbReference type="PANTHER" id="PTHR34220:SF7">
    <property type="entry name" value="SENSOR HISTIDINE KINASE YPDA"/>
    <property type="match status" value="1"/>
</dbReference>
<feature type="transmembrane region" description="Helical" evidence="1">
    <location>
        <begin position="97"/>
        <end position="120"/>
    </location>
</feature>
<dbReference type="Proteomes" id="UP001139410">
    <property type="component" value="Unassembled WGS sequence"/>
</dbReference>
<feature type="domain" description="Histidine kinase/HSP90-like ATPase" evidence="2">
    <location>
        <begin position="277"/>
        <end position="370"/>
    </location>
</feature>
<dbReference type="PANTHER" id="PTHR34220">
    <property type="entry name" value="SENSOR HISTIDINE KINASE YPDA"/>
    <property type="match status" value="1"/>
</dbReference>
<dbReference type="SUPFAM" id="SSF55874">
    <property type="entry name" value="ATPase domain of HSP90 chaperone/DNA topoisomerase II/histidine kinase"/>
    <property type="match status" value="1"/>
</dbReference>
<evidence type="ECO:0000259" key="2">
    <source>
        <dbReference type="Pfam" id="PF02518"/>
    </source>
</evidence>
<accession>A0A9X1QKJ8</accession>
<reference evidence="4" key="1">
    <citation type="submission" date="2022-01" db="EMBL/GenBank/DDBJ databases">
        <authorList>
            <person name="Jo J.-H."/>
            <person name="Im W.-T."/>
        </authorList>
    </citation>
    <scope>NUCLEOTIDE SEQUENCE</scope>
    <source>
        <strain evidence="4">G124</strain>
    </source>
</reference>
<dbReference type="Pfam" id="PF02518">
    <property type="entry name" value="HATPase_c"/>
    <property type="match status" value="1"/>
</dbReference>
<feature type="transmembrane region" description="Helical" evidence="1">
    <location>
        <begin position="140"/>
        <end position="161"/>
    </location>
</feature>
<proteinExistence type="predicted"/>
<keyword evidence="5" id="KW-1185">Reference proteome</keyword>
<protein>
    <submittedName>
        <fullName evidence="4">Histidine kinase</fullName>
    </submittedName>
</protein>
<dbReference type="GO" id="GO:0016020">
    <property type="term" value="C:membrane"/>
    <property type="evidence" value="ECO:0007669"/>
    <property type="project" value="InterPro"/>
</dbReference>
<keyword evidence="4" id="KW-0808">Transferase</keyword>
<dbReference type="InterPro" id="IPR010559">
    <property type="entry name" value="Sig_transdc_His_kin_internal"/>
</dbReference>
<evidence type="ECO:0000313" key="4">
    <source>
        <dbReference type="EMBL" id="MCF2515413.1"/>
    </source>
</evidence>
<evidence type="ECO:0000256" key="1">
    <source>
        <dbReference type="SAM" id="Phobius"/>
    </source>
</evidence>
<gene>
    <name evidence="4" type="ORF">LVY65_10105</name>
</gene>
<dbReference type="InterPro" id="IPR050640">
    <property type="entry name" value="Bact_2-comp_sensor_kinase"/>
</dbReference>
<keyword evidence="4" id="KW-0418">Kinase</keyword>
<keyword evidence="1" id="KW-0472">Membrane</keyword>
<dbReference type="EMBL" id="JAKFGM010000002">
    <property type="protein sequence ID" value="MCF2515413.1"/>
    <property type="molecule type" value="Genomic_DNA"/>
</dbReference>
<dbReference type="Gene3D" id="3.30.565.10">
    <property type="entry name" value="Histidine kinase-like ATPase, C-terminal domain"/>
    <property type="match status" value="1"/>
</dbReference>
<dbReference type="GO" id="GO:0000155">
    <property type="term" value="F:phosphorelay sensor kinase activity"/>
    <property type="evidence" value="ECO:0007669"/>
    <property type="project" value="InterPro"/>
</dbReference>
<dbReference type="InterPro" id="IPR003594">
    <property type="entry name" value="HATPase_dom"/>
</dbReference>
<sequence>MATNLLQSIGDIHVPELAVLDPEQPLRARTRAALWLTLAVWGSGYFLLTLGTALSGNPHLPAIAAMRIVTTLIGFGFCYLIHLLLRHPRLSTTKRRLIALACVTPVAAEIYAWIAFFTVAAVDPSLDLKNFNWSDAVRTIAFWTWFFLAWAGLYLALMYSFDVQDEQRRSAQLREQAHVAQLRALHSQINPHFLFNSLNSVSALILDKNTDKAEEMVVKLARFLRLGLSADPMGKIPLELEVELQRSYLDIEQLRYPDLAVKVDVSEELKSALVPALILQPIVENAVKYGVSGAPPPATIAIGATAAGQQLTLEVVDSGKGAKQNSAGGGIGLANIRQRLALLYGDEATDLVADRDDKGQFRVRLSLPLESA</sequence>
<feature type="transmembrane region" description="Helical" evidence="1">
    <location>
        <begin position="32"/>
        <end position="54"/>
    </location>
</feature>
<dbReference type="RefSeq" id="WP_235067953.1">
    <property type="nucleotide sequence ID" value="NZ_JAKFGM010000002.1"/>
</dbReference>
<feature type="transmembrane region" description="Helical" evidence="1">
    <location>
        <begin position="60"/>
        <end position="85"/>
    </location>
</feature>
<name>A0A9X1QKJ8_9SPHN</name>
<organism evidence="4 5">
    <name type="scientific">Sphingomonas cremea</name>
    <dbReference type="NCBI Taxonomy" id="2904799"/>
    <lineage>
        <taxon>Bacteria</taxon>
        <taxon>Pseudomonadati</taxon>
        <taxon>Pseudomonadota</taxon>
        <taxon>Alphaproteobacteria</taxon>
        <taxon>Sphingomonadales</taxon>
        <taxon>Sphingomonadaceae</taxon>
        <taxon>Sphingomonas</taxon>
    </lineage>
</organism>
<evidence type="ECO:0000313" key="5">
    <source>
        <dbReference type="Proteomes" id="UP001139410"/>
    </source>
</evidence>
<comment type="caution">
    <text evidence="4">The sequence shown here is derived from an EMBL/GenBank/DDBJ whole genome shotgun (WGS) entry which is preliminary data.</text>
</comment>
<evidence type="ECO:0000259" key="3">
    <source>
        <dbReference type="Pfam" id="PF06580"/>
    </source>
</evidence>
<keyword evidence="1" id="KW-1133">Transmembrane helix</keyword>
<dbReference type="InterPro" id="IPR036890">
    <property type="entry name" value="HATPase_C_sf"/>
</dbReference>
<keyword evidence="1" id="KW-0812">Transmembrane</keyword>
<feature type="domain" description="Signal transduction histidine kinase internal region" evidence="3">
    <location>
        <begin position="180"/>
        <end position="258"/>
    </location>
</feature>